<name>A0ABD5X2J2_9EURY</name>
<feature type="domain" description="CBS" evidence="3">
    <location>
        <begin position="72"/>
        <end position="130"/>
    </location>
</feature>
<dbReference type="SUPFAM" id="SSF54631">
    <property type="entry name" value="CBS-domain pair"/>
    <property type="match status" value="1"/>
</dbReference>
<evidence type="ECO:0000259" key="3">
    <source>
        <dbReference type="PROSITE" id="PS51371"/>
    </source>
</evidence>
<proteinExistence type="predicted"/>
<reference evidence="4 5" key="1">
    <citation type="journal article" date="2014" name="Int. J. Syst. Evol. Microbiol.">
        <title>Complete genome sequence of Corynebacterium casei LMG S-19264T (=DSM 44701T), isolated from a smear-ripened cheese.</title>
        <authorList>
            <consortium name="US DOE Joint Genome Institute (JGI-PGF)"/>
            <person name="Walter F."/>
            <person name="Albersmeier A."/>
            <person name="Kalinowski J."/>
            <person name="Ruckert C."/>
        </authorList>
    </citation>
    <scope>NUCLEOTIDE SEQUENCE [LARGE SCALE GENOMIC DNA]</scope>
    <source>
        <strain evidence="4 5">CGMCC 4.7215</strain>
    </source>
</reference>
<accession>A0ABD5X2J2</accession>
<dbReference type="AlphaFoldDB" id="A0ABD5X2J2"/>
<dbReference type="PANTHER" id="PTHR43080:SF2">
    <property type="entry name" value="CBS DOMAIN-CONTAINING PROTEIN"/>
    <property type="match status" value="1"/>
</dbReference>
<keyword evidence="1 2" id="KW-0129">CBS domain</keyword>
<dbReference type="Pfam" id="PF00571">
    <property type="entry name" value="CBS"/>
    <property type="match status" value="2"/>
</dbReference>
<dbReference type="SMART" id="SM00116">
    <property type="entry name" value="CBS"/>
    <property type="match status" value="2"/>
</dbReference>
<dbReference type="Proteomes" id="UP001596414">
    <property type="component" value="Unassembled WGS sequence"/>
</dbReference>
<dbReference type="Gene3D" id="3.10.580.10">
    <property type="entry name" value="CBS-domain"/>
    <property type="match status" value="1"/>
</dbReference>
<dbReference type="InterPro" id="IPR000644">
    <property type="entry name" value="CBS_dom"/>
</dbReference>
<comment type="caution">
    <text evidence="4">The sequence shown here is derived from an EMBL/GenBank/DDBJ whole genome shotgun (WGS) entry which is preliminary data.</text>
</comment>
<feature type="domain" description="CBS" evidence="3">
    <location>
        <begin position="7"/>
        <end position="65"/>
    </location>
</feature>
<dbReference type="InterPro" id="IPR051257">
    <property type="entry name" value="Diverse_CBS-Domain"/>
</dbReference>
<dbReference type="EMBL" id="JBHSZQ010000004">
    <property type="protein sequence ID" value="MFC7125341.1"/>
    <property type="molecule type" value="Genomic_DNA"/>
</dbReference>
<dbReference type="PANTHER" id="PTHR43080">
    <property type="entry name" value="CBS DOMAIN-CONTAINING PROTEIN CBSX3, MITOCHONDRIAL"/>
    <property type="match status" value="1"/>
</dbReference>
<gene>
    <name evidence="4" type="ORF">ACFQJ7_04715</name>
</gene>
<organism evidence="4 5">
    <name type="scientific">Halovenus rubra</name>
    <dbReference type="NCBI Taxonomy" id="869890"/>
    <lineage>
        <taxon>Archaea</taxon>
        <taxon>Methanobacteriati</taxon>
        <taxon>Methanobacteriota</taxon>
        <taxon>Stenosarchaea group</taxon>
        <taxon>Halobacteria</taxon>
        <taxon>Halobacteriales</taxon>
        <taxon>Haloarculaceae</taxon>
        <taxon>Halovenus</taxon>
    </lineage>
</organism>
<evidence type="ECO:0000256" key="1">
    <source>
        <dbReference type="ARBA" id="ARBA00023122"/>
    </source>
</evidence>
<sequence>MAVIDIARTNVVTVEPTEAVADVIRRMHGEAVGSVVVTDGEEPLGLVSDRDLAMAVLDEAFDADETAIEDIVDEETPTIDAEAGVYDLVELLSQKGRRRVPVVENGELAGIISLSDVVVLLGMELQHVATAIRSSAPAYEGSGMQYYHD</sequence>
<dbReference type="RefSeq" id="WP_267636334.1">
    <property type="nucleotide sequence ID" value="NZ_JAODIY010000004.1"/>
</dbReference>
<evidence type="ECO:0000313" key="5">
    <source>
        <dbReference type="Proteomes" id="UP001596414"/>
    </source>
</evidence>
<dbReference type="PROSITE" id="PS51371">
    <property type="entry name" value="CBS"/>
    <property type="match status" value="2"/>
</dbReference>
<evidence type="ECO:0000256" key="2">
    <source>
        <dbReference type="PROSITE-ProRule" id="PRU00703"/>
    </source>
</evidence>
<evidence type="ECO:0000313" key="4">
    <source>
        <dbReference type="EMBL" id="MFC7125341.1"/>
    </source>
</evidence>
<protein>
    <submittedName>
        <fullName evidence="4">Cyclic nucleotide-binding/CBS domain-containing protein</fullName>
    </submittedName>
</protein>
<dbReference type="InterPro" id="IPR046342">
    <property type="entry name" value="CBS_dom_sf"/>
</dbReference>